<dbReference type="EMBL" id="JRES01000558">
    <property type="protein sequence ID" value="KNC30229.1"/>
    <property type="molecule type" value="Genomic_DNA"/>
</dbReference>
<feature type="transmembrane region" description="Helical" evidence="7">
    <location>
        <begin position="228"/>
        <end position="253"/>
    </location>
</feature>
<protein>
    <recommendedName>
        <fullName evidence="10">Bestrophin homolog</fullName>
    </recommendedName>
</protein>
<dbReference type="PANTHER" id="PTHR10736">
    <property type="entry name" value="BESTROPHIN"/>
    <property type="match status" value="1"/>
</dbReference>
<keyword evidence="3 7" id="KW-1133">Transmembrane helix</keyword>
<comment type="subcellular location">
    <subcellularLocation>
        <location evidence="1">Membrane</location>
    </subcellularLocation>
</comment>
<comment type="similarity">
    <text evidence="5">Belongs to the anion channel-forming bestrophin (TC 1.A.46) family. Calcium-sensitive chloride channel subfamily.</text>
</comment>
<feature type="transmembrane region" description="Helical" evidence="7">
    <location>
        <begin position="534"/>
        <end position="556"/>
    </location>
</feature>
<feature type="transmembrane region" description="Helical" evidence="7">
    <location>
        <begin position="32"/>
        <end position="55"/>
    </location>
</feature>
<organism evidence="8 9">
    <name type="scientific">Lucilia cuprina</name>
    <name type="common">Green bottle fly</name>
    <name type="synonym">Australian sheep blowfly</name>
    <dbReference type="NCBI Taxonomy" id="7375"/>
    <lineage>
        <taxon>Eukaryota</taxon>
        <taxon>Metazoa</taxon>
        <taxon>Ecdysozoa</taxon>
        <taxon>Arthropoda</taxon>
        <taxon>Hexapoda</taxon>
        <taxon>Insecta</taxon>
        <taxon>Pterygota</taxon>
        <taxon>Neoptera</taxon>
        <taxon>Endopterygota</taxon>
        <taxon>Diptera</taxon>
        <taxon>Brachycera</taxon>
        <taxon>Muscomorpha</taxon>
        <taxon>Oestroidea</taxon>
        <taxon>Calliphoridae</taxon>
        <taxon>Luciliinae</taxon>
        <taxon>Lucilia</taxon>
    </lineage>
</organism>
<evidence type="ECO:0000313" key="8">
    <source>
        <dbReference type="EMBL" id="KNC30229.1"/>
    </source>
</evidence>
<evidence type="ECO:0008006" key="10">
    <source>
        <dbReference type="Google" id="ProtNLM"/>
    </source>
</evidence>
<evidence type="ECO:0000256" key="2">
    <source>
        <dbReference type="ARBA" id="ARBA00022692"/>
    </source>
</evidence>
<feature type="transmembrane region" description="Helical" evidence="7">
    <location>
        <begin position="776"/>
        <end position="793"/>
    </location>
</feature>
<dbReference type="STRING" id="7375.A0A0L0CFF4"/>
<keyword evidence="9" id="KW-1185">Reference proteome</keyword>
<dbReference type="AlphaFoldDB" id="A0A0L0CFF4"/>
<sequence>MTVSYTAEVAHSTWFGCFPKLLLRWRASIYKLIWVDVLTYIGIYYAINGTYRFLLNADQKKTFEVFVKYCNTSSSLIPLMFVLGFYVSIVIKRWWEQYMTLPWPDSTAVYVSSLIRGQDENGRKMRRTIMRYVCLSLTMVLTMISPRVKKRFPTLDHLVDVGLLVENEKVILTNMNEKFAKHPKHWMPIVWASSIVTRARKEGRIRDDSSLKTLIDSLNSFRGMCMVLLFYDTISIPLVYTQVVTIAVYSYLLTSVFGHQWTGETDDKGMMNIVDYFFPFFTVLEYLFFMGWLKVAESLICPFGDDDDDFEVNWLIDRNLQVSYLIVDEMHNEHPELIKDQYWDEVFPTTMPYETDGIIKIPEDPPLHSTAELEKKNTASRVQILQSVTRFFTKHCNREETYSLDLTENLNKSDSVFSQPSETLQKIPSTLSDKNLNKTKSLNLIPTVSNMSFFKEDYYLKAIEDEDEQDDFEKLKQQRQQERMQRQKTQFNFKDQTGNADDPKITYTAEVATCKKFGCFIKLLGRWRGSIYKLIWLDLVLFLTLYYCINWIYVYLLDEEAKRTFESIVYYCASYTSLIPLSFVLGFYVNLVMTRWWEQYITIPWPDSIAVFVSAHVHGQDEGSRVMRRTVMRYVCLCLTIVFTMISPCVKKRFPKMKHLVDAGLLLENEKKIIESMDNSFPKYPKHWMPIVWAASIITRARKEGRIRDDFAVKTIIDELNSFRGLCGTLMYYDFISIPLVYTQVVTIAVYSFFVGSLLAHQWTYNKNNTYESLDFYSPIFITLQFFFYMGWLKVAETLINPFGEDDDDFEVNWMIDRNLQVSYLIVDEMHHEHPELVKDQYWDEVYPNELPYESEAKREQPPEPSTAKYDLEDSPKRVVSKVASQANSVAPNGKPRTSTHSNLNQRSQRFNEAFQRFFTHSEDNATNTSVDVENSFQSVSDIENIEHITSYTHSNIDEYESQLDNEKLWKRSVLEPVTEEAEEFSEAQEDEEELLNIDEEYYENETPTSCESDSDSDLFEKLRIERQKQRTQRMNDYLERHFGSNFQFVKEYLTNSETKANKSTSFEKKEEEKILTDLKNNKNLSTPITSTANQKLTSVTLTIDRNSLERELLTDLENSKLSTTNDLMKTNEEPTSNIDSHENISSTSTVPLKQDFQIFQIASENSILSPEAQTKLVLPSIGIRPCGSSPASETMNQANFSANIEQKSHPSNESELFWLSKATSPLGSARSVSTQSSLVDDWEILPTGSTSGEYRVDIGESENEHNT</sequence>
<keyword evidence="2 7" id="KW-0812">Transmembrane</keyword>
<name>A0A0L0CFF4_LUCCU</name>
<feature type="transmembrane region" description="Helical" evidence="7">
    <location>
        <begin position="631"/>
        <end position="650"/>
    </location>
</feature>
<dbReference type="GO" id="GO:0016020">
    <property type="term" value="C:membrane"/>
    <property type="evidence" value="ECO:0007669"/>
    <property type="project" value="UniProtKB-SubCell"/>
</dbReference>
<evidence type="ECO:0000256" key="7">
    <source>
        <dbReference type="SAM" id="Phobius"/>
    </source>
</evidence>
<feature type="transmembrane region" description="Helical" evidence="7">
    <location>
        <begin position="76"/>
        <end position="95"/>
    </location>
</feature>
<dbReference type="Pfam" id="PF01062">
    <property type="entry name" value="Bestrophin"/>
    <property type="match status" value="2"/>
</dbReference>
<feature type="region of interest" description="Disordered" evidence="6">
    <location>
        <begin position="853"/>
        <end position="906"/>
    </location>
</feature>
<feature type="transmembrane region" description="Helical" evidence="7">
    <location>
        <begin position="273"/>
        <end position="293"/>
    </location>
</feature>
<evidence type="ECO:0000256" key="4">
    <source>
        <dbReference type="ARBA" id="ARBA00023136"/>
    </source>
</evidence>
<dbReference type="PANTHER" id="PTHR10736:SF65">
    <property type="entry name" value="BESTROPHIN 1, ISOFORM C-RELATED"/>
    <property type="match status" value="1"/>
</dbReference>
<gene>
    <name evidence="8" type="ORF">FF38_07008</name>
</gene>
<feature type="transmembrane region" description="Helical" evidence="7">
    <location>
        <begin position="740"/>
        <end position="764"/>
    </location>
</feature>
<evidence type="ECO:0000313" key="9">
    <source>
        <dbReference type="Proteomes" id="UP000037069"/>
    </source>
</evidence>
<feature type="compositionally biased region" description="Polar residues" evidence="6">
    <location>
        <begin position="883"/>
        <end position="906"/>
    </location>
</feature>
<dbReference type="GO" id="GO:0005254">
    <property type="term" value="F:chloride channel activity"/>
    <property type="evidence" value="ECO:0007669"/>
    <property type="project" value="InterPro"/>
</dbReference>
<dbReference type="OrthoDB" id="201595at2759"/>
<evidence type="ECO:0000256" key="5">
    <source>
        <dbReference type="ARBA" id="ARBA00034769"/>
    </source>
</evidence>
<reference evidence="8 9" key="1">
    <citation type="journal article" date="2015" name="Nat. Commun.">
        <title>Lucilia cuprina genome unlocks parasitic fly biology to underpin future interventions.</title>
        <authorList>
            <person name="Anstead C.A."/>
            <person name="Korhonen P.K."/>
            <person name="Young N.D."/>
            <person name="Hall R.S."/>
            <person name="Jex A.R."/>
            <person name="Murali S.C."/>
            <person name="Hughes D.S."/>
            <person name="Lee S.F."/>
            <person name="Perry T."/>
            <person name="Stroehlein A.J."/>
            <person name="Ansell B.R."/>
            <person name="Breugelmans B."/>
            <person name="Hofmann A."/>
            <person name="Qu J."/>
            <person name="Dugan S."/>
            <person name="Lee S.L."/>
            <person name="Chao H."/>
            <person name="Dinh H."/>
            <person name="Han Y."/>
            <person name="Doddapaneni H.V."/>
            <person name="Worley K.C."/>
            <person name="Muzny D.M."/>
            <person name="Ioannidis P."/>
            <person name="Waterhouse R.M."/>
            <person name="Zdobnov E.M."/>
            <person name="James P.J."/>
            <person name="Bagnall N.H."/>
            <person name="Kotze A.C."/>
            <person name="Gibbs R.A."/>
            <person name="Richards S."/>
            <person name="Batterham P."/>
            <person name="Gasser R.B."/>
        </authorList>
    </citation>
    <scope>NUCLEOTIDE SEQUENCE [LARGE SCALE GENOMIC DNA]</scope>
    <source>
        <strain evidence="8 9">LS</strain>
        <tissue evidence="8">Full body</tissue>
    </source>
</reference>
<accession>A0A0L0CFF4</accession>
<dbReference type="InterPro" id="IPR000615">
    <property type="entry name" value="Bestrophin"/>
</dbReference>
<evidence type="ECO:0000256" key="3">
    <source>
        <dbReference type="ARBA" id="ARBA00022989"/>
    </source>
</evidence>
<evidence type="ECO:0000256" key="6">
    <source>
        <dbReference type="SAM" id="MobiDB-lite"/>
    </source>
</evidence>
<dbReference type="OMA" id="NTEFPEM"/>
<comment type="caution">
    <text evidence="8">The sequence shown here is derived from an EMBL/GenBank/DDBJ whole genome shotgun (WGS) entry which is preliminary data.</text>
</comment>
<dbReference type="InterPro" id="IPR021134">
    <property type="entry name" value="Bestrophin-like"/>
</dbReference>
<dbReference type="Proteomes" id="UP000037069">
    <property type="component" value="Unassembled WGS sequence"/>
</dbReference>
<evidence type="ECO:0000256" key="1">
    <source>
        <dbReference type="ARBA" id="ARBA00004370"/>
    </source>
</evidence>
<proteinExistence type="inferred from homology"/>
<keyword evidence="4 7" id="KW-0472">Membrane</keyword>
<feature type="transmembrane region" description="Helical" evidence="7">
    <location>
        <begin position="568"/>
        <end position="588"/>
    </location>
</feature>